<keyword evidence="2" id="KW-1185">Reference proteome</keyword>
<protein>
    <recommendedName>
        <fullName evidence="3">Guanylate cyclase domain-containing protein</fullName>
    </recommendedName>
</protein>
<comment type="caution">
    <text evidence="1">The sequence shown here is derived from an EMBL/GenBank/DDBJ whole genome shotgun (WGS) entry which is preliminary data.</text>
</comment>
<proteinExistence type="predicted"/>
<evidence type="ECO:0008006" key="3">
    <source>
        <dbReference type="Google" id="ProtNLM"/>
    </source>
</evidence>
<dbReference type="EMBL" id="JBHTIR010001463">
    <property type="protein sequence ID" value="MFD0852582.1"/>
    <property type="molecule type" value="Genomic_DNA"/>
</dbReference>
<evidence type="ECO:0000313" key="1">
    <source>
        <dbReference type="EMBL" id="MFD0852582.1"/>
    </source>
</evidence>
<evidence type="ECO:0000313" key="2">
    <source>
        <dbReference type="Proteomes" id="UP001597083"/>
    </source>
</evidence>
<sequence length="67" mass="7324">MTSPPATYRAIVCVDIEGFGAPYRHGPQHIDMRKGLYEALERAFAASGIPADYHEDRGDGAFFLVPA</sequence>
<gene>
    <name evidence="1" type="ORF">ACFQ07_10125</name>
</gene>
<dbReference type="Proteomes" id="UP001597083">
    <property type="component" value="Unassembled WGS sequence"/>
</dbReference>
<reference evidence="2" key="1">
    <citation type="journal article" date="2019" name="Int. J. Syst. Evol. Microbiol.">
        <title>The Global Catalogue of Microorganisms (GCM) 10K type strain sequencing project: providing services to taxonomists for standard genome sequencing and annotation.</title>
        <authorList>
            <consortium name="The Broad Institute Genomics Platform"/>
            <consortium name="The Broad Institute Genome Sequencing Center for Infectious Disease"/>
            <person name="Wu L."/>
            <person name="Ma J."/>
        </authorList>
    </citation>
    <scope>NUCLEOTIDE SEQUENCE [LARGE SCALE GENOMIC DNA]</scope>
    <source>
        <strain evidence="2">JCM 31696</strain>
    </source>
</reference>
<feature type="non-terminal residue" evidence="1">
    <location>
        <position position="67"/>
    </location>
</feature>
<organism evidence="1 2">
    <name type="scientific">Actinomadura adrarensis</name>
    <dbReference type="NCBI Taxonomy" id="1819600"/>
    <lineage>
        <taxon>Bacteria</taxon>
        <taxon>Bacillati</taxon>
        <taxon>Actinomycetota</taxon>
        <taxon>Actinomycetes</taxon>
        <taxon>Streptosporangiales</taxon>
        <taxon>Thermomonosporaceae</taxon>
        <taxon>Actinomadura</taxon>
    </lineage>
</organism>
<accession>A0ABW3CF71</accession>
<name>A0ABW3CF71_9ACTN</name>